<dbReference type="Proteomes" id="UP000094444">
    <property type="component" value="Unassembled WGS sequence"/>
</dbReference>
<dbReference type="EMBL" id="MAVT02000562">
    <property type="protein sequence ID" value="POS74889.1"/>
    <property type="molecule type" value="Genomic_DNA"/>
</dbReference>
<reference evidence="2" key="1">
    <citation type="submission" date="2017-09" db="EMBL/GenBank/DDBJ databases">
        <title>Polyketide synthases of a Diaporthe helianthi virulent isolate.</title>
        <authorList>
            <person name="Baroncelli R."/>
        </authorList>
    </citation>
    <scope>NUCLEOTIDE SEQUENCE [LARGE SCALE GENOMIC DNA]</scope>
    <source>
        <strain evidence="2">7/96</strain>
    </source>
</reference>
<feature type="domain" description="AB hydrolase-1" evidence="1">
    <location>
        <begin position="40"/>
        <end position="305"/>
    </location>
</feature>
<dbReference type="STRING" id="158607.A0A2P5HXD0"/>
<dbReference type="InterPro" id="IPR029058">
    <property type="entry name" value="AB_hydrolase_fold"/>
</dbReference>
<sequence length="323" mass="35905">MTARDIFDLPDTFAHIGWSIRYLTLGSTNNSSSVSANPWVVFVHGTPWSSDVFRPLANALSASGSFNIVLYDLAGYGQSQTFDKSQAEPEPDTSVKAQGELLAALLQHLRLDGKDGNEPAHIVAHDIAGVISMRAHLLHGCEYRSLCLLDTNCVLPWGDKLYNSVRANSTVFEDLPAIVFEGCLRAIIQSARVSGLGLGLEWEDVLARPWLAGGDAADSKLQYDPQKNFVRQIKQSDDRHTAELLDNGLYSKVRCDVKILWGEKDAWIPYDKMRSLAGLLGDRLKGFVTVPDAGHLIMLDQPERVTLEICRWLERRPRDPPCY</sequence>
<dbReference type="OrthoDB" id="6431331at2759"/>
<dbReference type="AlphaFoldDB" id="A0A2P5HXD0"/>
<dbReference type="SUPFAM" id="SSF53474">
    <property type="entry name" value="alpha/beta-Hydrolases"/>
    <property type="match status" value="1"/>
</dbReference>
<gene>
    <name evidence="2" type="ORF">DHEL01_v206715</name>
</gene>
<evidence type="ECO:0000313" key="2">
    <source>
        <dbReference type="EMBL" id="POS74889.1"/>
    </source>
</evidence>
<dbReference type="InterPro" id="IPR000639">
    <property type="entry name" value="Epox_hydrolase-like"/>
</dbReference>
<keyword evidence="3" id="KW-1185">Reference proteome</keyword>
<dbReference type="PRINTS" id="PR00412">
    <property type="entry name" value="EPOXHYDRLASE"/>
</dbReference>
<dbReference type="Gene3D" id="3.40.50.1820">
    <property type="entry name" value="alpha/beta hydrolase"/>
    <property type="match status" value="1"/>
</dbReference>
<dbReference type="PANTHER" id="PTHR43798">
    <property type="entry name" value="MONOACYLGLYCEROL LIPASE"/>
    <property type="match status" value="1"/>
</dbReference>
<name>A0A2P5HXD0_DIAHE</name>
<dbReference type="InParanoid" id="A0A2P5HXD0"/>
<evidence type="ECO:0000259" key="1">
    <source>
        <dbReference type="Pfam" id="PF12697"/>
    </source>
</evidence>
<evidence type="ECO:0000313" key="3">
    <source>
        <dbReference type="Proteomes" id="UP000094444"/>
    </source>
</evidence>
<organism evidence="2 3">
    <name type="scientific">Diaporthe helianthi</name>
    <dbReference type="NCBI Taxonomy" id="158607"/>
    <lineage>
        <taxon>Eukaryota</taxon>
        <taxon>Fungi</taxon>
        <taxon>Dikarya</taxon>
        <taxon>Ascomycota</taxon>
        <taxon>Pezizomycotina</taxon>
        <taxon>Sordariomycetes</taxon>
        <taxon>Sordariomycetidae</taxon>
        <taxon>Diaporthales</taxon>
        <taxon>Diaporthaceae</taxon>
        <taxon>Diaporthe</taxon>
    </lineage>
</organism>
<comment type="caution">
    <text evidence="2">The sequence shown here is derived from an EMBL/GenBank/DDBJ whole genome shotgun (WGS) entry which is preliminary data.</text>
</comment>
<accession>A0A2P5HXD0</accession>
<dbReference type="GO" id="GO:0003824">
    <property type="term" value="F:catalytic activity"/>
    <property type="evidence" value="ECO:0007669"/>
    <property type="project" value="InterPro"/>
</dbReference>
<dbReference type="Pfam" id="PF12697">
    <property type="entry name" value="Abhydrolase_6"/>
    <property type="match status" value="1"/>
</dbReference>
<dbReference type="InterPro" id="IPR000073">
    <property type="entry name" value="AB_hydrolase_1"/>
</dbReference>
<protein>
    <recommendedName>
        <fullName evidence="1">AB hydrolase-1 domain-containing protein</fullName>
    </recommendedName>
</protein>
<proteinExistence type="predicted"/>
<dbReference type="InterPro" id="IPR050266">
    <property type="entry name" value="AB_hydrolase_sf"/>
</dbReference>